<dbReference type="OrthoDB" id="5379943at2759"/>
<gene>
    <name evidence="13" type="ORF">NliqN6_2267</name>
</gene>
<dbReference type="EC" id="1.4.3.-" evidence="11"/>
<feature type="active site" description="Schiff-base intermediate with substrate; via topaquinone" evidence="9">
    <location>
        <position position="436"/>
    </location>
</feature>
<dbReference type="InterPro" id="IPR016182">
    <property type="entry name" value="Cu_amine_oxidase_N-reg"/>
</dbReference>
<organism evidence="13 14">
    <name type="scientific">Naganishia liquefaciens</name>
    <dbReference type="NCBI Taxonomy" id="104408"/>
    <lineage>
        <taxon>Eukaryota</taxon>
        <taxon>Fungi</taxon>
        <taxon>Dikarya</taxon>
        <taxon>Basidiomycota</taxon>
        <taxon>Agaricomycotina</taxon>
        <taxon>Tremellomycetes</taxon>
        <taxon>Filobasidiales</taxon>
        <taxon>Filobasidiaceae</taxon>
        <taxon>Naganishia</taxon>
    </lineage>
</organism>
<keyword evidence="8" id="KW-1015">Disulfide bond</keyword>
<comment type="similarity">
    <text evidence="2 11">Belongs to the copper/topaquinone oxidase family.</text>
</comment>
<name>A0A8H3TRH5_9TREE</name>
<comment type="cofactor">
    <cofactor evidence="1">
        <name>Cu cation</name>
        <dbReference type="ChEBI" id="CHEBI:23378"/>
    </cofactor>
</comment>
<evidence type="ECO:0000256" key="8">
    <source>
        <dbReference type="ARBA" id="ARBA00023157"/>
    </source>
</evidence>
<feature type="domain" description="Copper amine oxidase catalytic" evidence="12">
    <location>
        <begin position="279"/>
        <end position="683"/>
    </location>
</feature>
<evidence type="ECO:0000256" key="11">
    <source>
        <dbReference type="RuleBase" id="RU000672"/>
    </source>
</evidence>
<evidence type="ECO:0000256" key="7">
    <source>
        <dbReference type="ARBA" id="ARBA00023008"/>
    </source>
</evidence>
<keyword evidence="5 9" id="KW-0801">TPQ</keyword>
<dbReference type="InterPro" id="IPR049947">
    <property type="entry name" value="Cu_Am_Ox_Cu-bd"/>
</dbReference>
<evidence type="ECO:0000256" key="2">
    <source>
        <dbReference type="ARBA" id="ARBA00007983"/>
    </source>
</evidence>
<comment type="caution">
    <text evidence="13">The sequence shown here is derived from an EMBL/GenBank/DDBJ whole genome shotgun (WGS) entry which is preliminary data.</text>
</comment>
<dbReference type="InterPro" id="IPR015798">
    <property type="entry name" value="Cu_amine_oxidase_C"/>
</dbReference>
<evidence type="ECO:0000256" key="3">
    <source>
        <dbReference type="ARBA" id="ARBA00011738"/>
    </source>
</evidence>
<dbReference type="FunFam" id="2.70.98.20:FF:000001">
    <property type="entry name" value="Amine oxidase"/>
    <property type="match status" value="1"/>
</dbReference>
<reference evidence="13" key="1">
    <citation type="submission" date="2020-07" db="EMBL/GenBank/DDBJ databases">
        <title>Draft Genome Sequence of a Deep-Sea Yeast, Naganishia (Cryptococcus) liquefaciens strain N6.</title>
        <authorList>
            <person name="Han Y.W."/>
            <person name="Kajitani R."/>
            <person name="Morimoto H."/>
            <person name="Parhat M."/>
            <person name="Tsubouchi H."/>
            <person name="Bakenova O."/>
            <person name="Ogata M."/>
            <person name="Argunhan B."/>
            <person name="Aoki R."/>
            <person name="Kajiwara S."/>
            <person name="Itoh T."/>
            <person name="Iwasaki H."/>
        </authorList>
    </citation>
    <scope>NUCLEOTIDE SEQUENCE</scope>
    <source>
        <strain evidence="13">N6</strain>
    </source>
</reference>
<feature type="active site" description="Proton acceptor" evidence="9">
    <location>
        <position position="352"/>
    </location>
</feature>
<dbReference type="Pfam" id="PF01179">
    <property type="entry name" value="Cu_amine_oxid"/>
    <property type="match status" value="1"/>
</dbReference>
<feature type="modified residue" description="2',4',5'-topaquinone" evidence="10">
    <location>
        <position position="436"/>
    </location>
</feature>
<dbReference type="GO" id="GO:0009308">
    <property type="term" value="P:amine metabolic process"/>
    <property type="evidence" value="ECO:0007669"/>
    <property type="project" value="UniProtKB-UniRule"/>
</dbReference>
<dbReference type="Gene3D" id="2.70.98.20">
    <property type="entry name" value="Copper amine oxidase, catalytic domain"/>
    <property type="match status" value="1"/>
</dbReference>
<evidence type="ECO:0000259" key="12">
    <source>
        <dbReference type="Pfam" id="PF01179"/>
    </source>
</evidence>
<dbReference type="GO" id="GO:0048038">
    <property type="term" value="F:quinone binding"/>
    <property type="evidence" value="ECO:0007669"/>
    <property type="project" value="InterPro"/>
</dbReference>
<dbReference type="SUPFAM" id="SSF54416">
    <property type="entry name" value="Amine oxidase N-terminal region"/>
    <property type="match status" value="2"/>
</dbReference>
<evidence type="ECO:0000313" key="13">
    <source>
        <dbReference type="EMBL" id="GHJ85865.1"/>
    </source>
</evidence>
<evidence type="ECO:0000256" key="10">
    <source>
        <dbReference type="PIRSR" id="PIRSR600269-51"/>
    </source>
</evidence>
<keyword evidence="6 11" id="KW-0560">Oxidoreductase</keyword>
<dbReference type="AlphaFoldDB" id="A0A8H3TRH5"/>
<evidence type="ECO:0000313" key="14">
    <source>
        <dbReference type="Proteomes" id="UP000620104"/>
    </source>
</evidence>
<proteinExistence type="inferred from homology"/>
<dbReference type="Gene3D" id="3.10.450.40">
    <property type="match status" value="2"/>
</dbReference>
<keyword evidence="7 11" id="KW-0186">Copper</keyword>
<dbReference type="InterPro" id="IPR000269">
    <property type="entry name" value="Cu_amine_oxidase"/>
</dbReference>
<dbReference type="PANTHER" id="PTHR10638:SF91">
    <property type="entry name" value="AMINE OXIDASE"/>
    <property type="match status" value="1"/>
</dbReference>
<evidence type="ECO:0000256" key="5">
    <source>
        <dbReference type="ARBA" id="ARBA00022772"/>
    </source>
</evidence>
<keyword evidence="14" id="KW-1185">Reference proteome</keyword>
<dbReference type="GO" id="GO:0005507">
    <property type="term" value="F:copper ion binding"/>
    <property type="evidence" value="ECO:0007669"/>
    <property type="project" value="InterPro"/>
</dbReference>
<evidence type="ECO:0000256" key="9">
    <source>
        <dbReference type="PIRSR" id="PIRSR600269-50"/>
    </source>
</evidence>
<dbReference type="PROSITE" id="PS01164">
    <property type="entry name" value="COPPER_AMINE_OXID_1"/>
    <property type="match status" value="1"/>
</dbReference>
<dbReference type="Proteomes" id="UP000620104">
    <property type="component" value="Unassembled WGS sequence"/>
</dbReference>
<dbReference type="InterPro" id="IPR049948">
    <property type="entry name" value="Cu_Am_ox_TPQ-bd"/>
</dbReference>
<accession>A0A8H3TRH5</accession>
<dbReference type="SUPFAM" id="SSF49998">
    <property type="entry name" value="Amine oxidase catalytic domain"/>
    <property type="match status" value="1"/>
</dbReference>
<comment type="subunit">
    <text evidence="3">Homodimer.</text>
</comment>
<dbReference type="EMBL" id="BLZA01000016">
    <property type="protein sequence ID" value="GHJ85865.1"/>
    <property type="molecule type" value="Genomic_DNA"/>
</dbReference>
<comment type="PTM">
    <text evidence="10 11">Topaquinone (TPQ) is generated by copper-dependent autoxidation of a specific tyrosyl residue.</text>
</comment>
<dbReference type="GO" id="GO:0008131">
    <property type="term" value="F:primary methylamine oxidase activity"/>
    <property type="evidence" value="ECO:0007669"/>
    <property type="project" value="InterPro"/>
</dbReference>
<dbReference type="PANTHER" id="PTHR10638">
    <property type="entry name" value="COPPER AMINE OXIDASE"/>
    <property type="match status" value="1"/>
</dbReference>
<sequence>MQAVTSIMTSLGFKDKQTTAPSTAYHPLNPLDPTELKAAADAVDKYLRTQDDVKPFTRLWYKAVTLKEPPKSLLAPYLDSLASGAEVEKLSRQVDVLVGAKRGKEPATWYEIVLTLPRNGENTSSFDKCVVVPPHHHVACDGEEMNAAEEALLNNEEFKKLIAGLALPADATVVADGWVYGSDTTDIEPRYITFMCYLRFSDYQDSNHYAAPLPFNPTVNADTLELVDIAYAPIFGGDDTRTIEDLDEPFPWHQYRRHEYAHPIREADGLASRADLKPLQVIQPEGTSFKLEGRIMQWQKWTFHIGFNFREGIVINDVRYDGRSLFYRLSVSDMTVPYGDPRYPFHRKQAFDLGDCGAGYTANSLALGCDCLGQIAYLDFDYIAPDGKNATIKNAVCIHEQDEGLLWKHTNFRTNKPSVTRSRVLVIQQCLTVANYEYVFAFKFDQAAALHLETRATGIVSTHAIMPGETSPYGAIVNPGVYAPNHQHLFSVRIDPAIDGHKNTIVQEDVVPLPFDKANPPANNPYGVGFVVEKTPIKVAGWIDAAPEKNRVIKIINPNKSNPISGRPVGYKLVPTPSQMLLAHPDSIAYARAEFGDHHVWVSQHRDNELYAGGHYTNQSNGRAEGIKSFVARKDNVENEDCVLWHTFGLTHICRIEDFPVMPAEVHMISLKPSDFFEASPAIDVPSSTQKFNKSTPYQYQPAVTQQGNGQVEEAAKSNGLNAKQCCK</sequence>
<dbReference type="InterPro" id="IPR036460">
    <property type="entry name" value="Cu_amine_oxidase_C_sf"/>
</dbReference>
<dbReference type="PROSITE" id="PS01165">
    <property type="entry name" value="COPPER_AMINE_OXID_2"/>
    <property type="match status" value="1"/>
</dbReference>
<protein>
    <recommendedName>
        <fullName evidence="11">Amine oxidase</fullName>
        <ecNumber evidence="11">1.4.3.-</ecNumber>
    </recommendedName>
</protein>
<evidence type="ECO:0000256" key="4">
    <source>
        <dbReference type="ARBA" id="ARBA00022723"/>
    </source>
</evidence>
<comment type="cofactor">
    <cofactor evidence="11">
        <name>Cu cation</name>
        <dbReference type="ChEBI" id="CHEBI:23378"/>
    </cofactor>
    <text evidence="11">Contains 1 topaquinone per subunit.</text>
</comment>
<evidence type="ECO:0000256" key="1">
    <source>
        <dbReference type="ARBA" id="ARBA00001935"/>
    </source>
</evidence>
<evidence type="ECO:0000256" key="6">
    <source>
        <dbReference type="ARBA" id="ARBA00023002"/>
    </source>
</evidence>
<keyword evidence="4 11" id="KW-0479">Metal-binding</keyword>